<dbReference type="EMBL" id="CAMXCT020003792">
    <property type="protein sequence ID" value="CAL1159684.1"/>
    <property type="molecule type" value="Genomic_DNA"/>
</dbReference>
<accession>A0A9P1D8T2</accession>
<reference evidence="2 3" key="2">
    <citation type="submission" date="2024-05" db="EMBL/GenBank/DDBJ databases">
        <authorList>
            <person name="Chen Y."/>
            <person name="Shah S."/>
            <person name="Dougan E. K."/>
            <person name="Thang M."/>
            <person name="Chan C."/>
        </authorList>
    </citation>
    <scope>NUCLEOTIDE SEQUENCE [LARGE SCALE GENOMIC DNA]</scope>
</reference>
<evidence type="ECO:0000313" key="1">
    <source>
        <dbReference type="EMBL" id="CAI4006309.1"/>
    </source>
</evidence>
<gene>
    <name evidence="1" type="ORF">C1SCF055_LOCUS31960</name>
</gene>
<comment type="caution">
    <text evidence="1">The sequence shown here is derived from an EMBL/GenBank/DDBJ whole genome shotgun (WGS) entry which is preliminary data.</text>
</comment>
<dbReference type="EMBL" id="CAMXCT030003792">
    <property type="protein sequence ID" value="CAL4793621.1"/>
    <property type="molecule type" value="Genomic_DNA"/>
</dbReference>
<proteinExistence type="predicted"/>
<keyword evidence="3" id="KW-1185">Reference proteome</keyword>
<organism evidence="1">
    <name type="scientific">Cladocopium goreaui</name>
    <dbReference type="NCBI Taxonomy" id="2562237"/>
    <lineage>
        <taxon>Eukaryota</taxon>
        <taxon>Sar</taxon>
        <taxon>Alveolata</taxon>
        <taxon>Dinophyceae</taxon>
        <taxon>Suessiales</taxon>
        <taxon>Symbiodiniaceae</taxon>
        <taxon>Cladocopium</taxon>
    </lineage>
</organism>
<dbReference type="Proteomes" id="UP001152797">
    <property type="component" value="Unassembled WGS sequence"/>
</dbReference>
<dbReference type="EMBL" id="CAMXCT010003792">
    <property type="protein sequence ID" value="CAI4006309.1"/>
    <property type="molecule type" value="Genomic_DNA"/>
</dbReference>
<evidence type="ECO:0000313" key="3">
    <source>
        <dbReference type="Proteomes" id="UP001152797"/>
    </source>
</evidence>
<reference evidence="1" key="1">
    <citation type="submission" date="2022-10" db="EMBL/GenBank/DDBJ databases">
        <authorList>
            <person name="Chen Y."/>
            <person name="Dougan E. K."/>
            <person name="Chan C."/>
            <person name="Rhodes N."/>
            <person name="Thang M."/>
        </authorList>
    </citation>
    <scope>NUCLEOTIDE SEQUENCE</scope>
</reference>
<name>A0A9P1D8T2_9DINO</name>
<dbReference type="OrthoDB" id="439021at2759"/>
<protein>
    <submittedName>
        <fullName evidence="1">Uncharacterized protein</fullName>
    </submittedName>
</protein>
<sequence>MKETMSASTWALVCEKRTWRKTLAEYNRIQRTTIMEYVFGRWKRSRAQVNTEVNNLLAAQDKLIAKALWNFQQLGRSVTRSMRSDDKNFFAGLLQDGAEFLAPTQVKKLWAVIRRSIPKFQVRRSGYDPHALGFLDQSCLDHFRQLELGVDETPDDLATQCIAHQQAEQPGEDIVSLMASLHLQPVMVIWSDDLAVPIATLTASSLLPRLADLAAEVTRQFKRRGFTVNFTPGKTSAVVSFVGRDAPALRRQHLLGPTAGIAIAVDADQTAWLSFTNTYKHLGAQFAASHSCEPELRQRVGMSKATFSKLSRMVLCNRHFPVQLRIQFLQSLVFSKLFYGLGSWDTPSGRQMQRLRTTYHGMLRKTLRLAADEQVTTQQLLTRARVVDVRARIAIDRLAYARRVFQVGPAELQQILHIEQQCCPSSWISALRADLDWLDALVPGVLPARPEGDLTDMIDFWQREAVPWKGLLKRGLKRHRLQEEIMMEVHIAHRSSLSILRAGGATFSPDEPQVFGGDRAEGLALHRRVRHGEHAPEFQYVDGATCPACLKYLWTSNRLAMHLAYAPRHGGVNACFAKLSKAGFVGTHHSQVAPVGFGAAIRMDSIQVEGPLPSFRAQYDIALEKVLKELSEVEEELHTYNRPADEIALGMKIGDTLTQGTQAWIHRFCENQQAQNPDLIDWWLNVLHTVGEEYADWAAMVFQEWGAHLLPELVADAMDGEVEYVLDDLYAEAVNLLPREALLSRLRLLHQLRQRYEEEAAAPAVPHRAVKRGTANVKERSSTRQQVPSAFFSQPQWHARFREIQWRDLPREAQIPYLVQSNGRPCFIIAHLFSGRRRQEDFHWWLQHYAIEYDIDLCLIGALRTAVIPHVKKPQQAAIGCNEEGTFRTAMEYPPMLCKGLAWAFVKHLRAALRGGRTRAVSRGNEAIGPTMEEGEMYSWVAEVAEVGKTIRSDASILPDHQPRSPLRLVRRQERRLQRDKAKALEAPLGKVMSWGPVGDLRIRPWGGAMGVPQSDVFNLLLILMQLLKGQSLNKRAGAARVLTKKVVTKGSDDEGEWCGREVEFFVVQAPLFSTNPRIGTKLRWLNLYHTALVLQQQLPGSEPQNWTIEFDSVTNVLGAVLPSINGTTLSWNNDARYCVTKGVLWGEAHWSKMFDLVFRLKASQARQIFTDFIPSVNETEHLSKPLYQLWRVEHDAKTLVKDITCGDGVNWIMDYASRVLQTAPAFELKFTSIVVKADRIANVHVNGPDWPVVVKYFQGMSNVTEGKQPLLHRLLEFLHLMPVHYIYDSNAQAYFKVEGNHFPWLEAKYHAVPLEGPPRLESWGTSNLKLQCLDLSVWFSV</sequence>
<evidence type="ECO:0000313" key="2">
    <source>
        <dbReference type="EMBL" id="CAL4793621.1"/>
    </source>
</evidence>